<dbReference type="EMBL" id="CM046388">
    <property type="protein sequence ID" value="KAI8572914.1"/>
    <property type="molecule type" value="Genomic_DNA"/>
</dbReference>
<name>A0ACC0Q630_RHOML</name>
<dbReference type="Proteomes" id="UP001062846">
    <property type="component" value="Chromosome 1"/>
</dbReference>
<accession>A0ACC0Q630</accession>
<evidence type="ECO:0000313" key="1">
    <source>
        <dbReference type="EMBL" id="KAI8572914.1"/>
    </source>
</evidence>
<sequence length="71" mass="8120">MGGCDFMGKTPEDAWDYFESLAEKTQTCQFADPWERAMFNQGNNSENSLLLSIVLLKLAWRRSLGSLISWN</sequence>
<organism evidence="1 2">
    <name type="scientific">Rhododendron molle</name>
    <name type="common">Chinese azalea</name>
    <name type="synonym">Azalea mollis</name>
    <dbReference type="NCBI Taxonomy" id="49168"/>
    <lineage>
        <taxon>Eukaryota</taxon>
        <taxon>Viridiplantae</taxon>
        <taxon>Streptophyta</taxon>
        <taxon>Embryophyta</taxon>
        <taxon>Tracheophyta</taxon>
        <taxon>Spermatophyta</taxon>
        <taxon>Magnoliopsida</taxon>
        <taxon>eudicotyledons</taxon>
        <taxon>Gunneridae</taxon>
        <taxon>Pentapetalae</taxon>
        <taxon>asterids</taxon>
        <taxon>Ericales</taxon>
        <taxon>Ericaceae</taxon>
        <taxon>Ericoideae</taxon>
        <taxon>Rhodoreae</taxon>
        <taxon>Rhododendron</taxon>
    </lineage>
</organism>
<evidence type="ECO:0000313" key="2">
    <source>
        <dbReference type="Proteomes" id="UP001062846"/>
    </source>
</evidence>
<protein>
    <submittedName>
        <fullName evidence="1">Uncharacterized protein</fullName>
    </submittedName>
</protein>
<reference evidence="1" key="1">
    <citation type="submission" date="2022-02" db="EMBL/GenBank/DDBJ databases">
        <title>Plant Genome Project.</title>
        <authorList>
            <person name="Zhang R.-G."/>
        </authorList>
    </citation>
    <scope>NUCLEOTIDE SEQUENCE</scope>
    <source>
        <strain evidence="1">AT1</strain>
    </source>
</reference>
<gene>
    <name evidence="1" type="ORF">RHMOL_Rhmol01G0238100</name>
</gene>
<keyword evidence="2" id="KW-1185">Reference proteome</keyword>
<proteinExistence type="predicted"/>
<comment type="caution">
    <text evidence="1">The sequence shown here is derived from an EMBL/GenBank/DDBJ whole genome shotgun (WGS) entry which is preliminary data.</text>
</comment>